<evidence type="ECO:0000313" key="3">
    <source>
        <dbReference type="Proteomes" id="UP001237917"/>
    </source>
</evidence>
<dbReference type="RefSeq" id="WP_285362593.1">
    <property type="nucleotide sequence ID" value="NZ_JASOPU010000243.1"/>
</dbReference>
<dbReference type="EMBL" id="JASOPU010000243">
    <property type="protein sequence ID" value="MDK7294182.1"/>
    <property type="molecule type" value="Genomic_DNA"/>
</dbReference>
<dbReference type="Gene3D" id="3.40.50.620">
    <property type="entry name" value="HUPs"/>
    <property type="match status" value="1"/>
</dbReference>
<protein>
    <submittedName>
        <fullName evidence="2">Arginine--tRNA ligase</fullName>
        <ecNumber evidence="2">6.1.1.19</ecNumber>
    </submittedName>
</protein>
<dbReference type="PANTHER" id="PTHR11956">
    <property type="entry name" value="ARGINYL-TRNA SYNTHETASE"/>
    <property type="match status" value="1"/>
</dbReference>
<dbReference type="EC" id="6.1.1.19" evidence="2"/>
<feature type="non-terminal residue" evidence="2">
    <location>
        <position position="1"/>
    </location>
</feature>
<dbReference type="InterPro" id="IPR035684">
    <property type="entry name" value="ArgRS_core"/>
</dbReference>
<dbReference type="GO" id="GO:0006420">
    <property type="term" value="P:arginyl-tRNA aminoacylation"/>
    <property type="evidence" value="ECO:0007669"/>
    <property type="project" value="InterPro"/>
</dbReference>
<evidence type="ECO:0000313" key="2">
    <source>
        <dbReference type="EMBL" id="MDK7294182.1"/>
    </source>
</evidence>
<feature type="domain" description="Arginyl-tRNA synthetase catalytic core" evidence="1">
    <location>
        <begin position="3"/>
        <end position="94"/>
    </location>
</feature>
<dbReference type="PANTHER" id="PTHR11956:SF5">
    <property type="entry name" value="ARGININE--TRNA LIGASE, CYTOPLASMIC"/>
    <property type="match status" value="1"/>
</dbReference>
<reference evidence="2" key="1">
    <citation type="submission" date="2023-05" db="EMBL/GenBank/DDBJ databases">
        <title>Cataloging the Phylogenetic Diversity of Human Bladder Bacteria.</title>
        <authorList>
            <person name="Du J."/>
        </authorList>
    </citation>
    <scope>NUCLEOTIDE SEQUENCE</scope>
    <source>
        <strain evidence="2">UMB0765</strain>
    </source>
</reference>
<dbReference type="Pfam" id="PF00750">
    <property type="entry name" value="tRNA-synt_1d"/>
    <property type="match status" value="1"/>
</dbReference>
<dbReference type="SUPFAM" id="SSF52374">
    <property type="entry name" value="Nucleotidylyl transferase"/>
    <property type="match status" value="1"/>
</dbReference>
<dbReference type="Proteomes" id="UP001237917">
    <property type="component" value="Unassembled WGS sequence"/>
</dbReference>
<dbReference type="GO" id="GO:0004814">
    <property type="term" value="F:arginine-tRNA ligase activity"/>
    <property type="evidence" value="ECO:0007669"/>
    <property type="project" value="UniProtKB-EC"/>
</dbReference>
<organism evidence="2 3">
    <name type="scientific">Streptococcus pasteurianus</name>
    <dbReference type="NCBI Taxonomy" id="197614"/>
    <lineage>
        <taxon>Bacteria</taxon>
        <taxon>Bacillati</taxon>
        <taxon>Bacillota</taxon>
        <taxon>Bacilli</taxon>
        <taxon>Lactobacillales</taxon>
        <taxon>Streptococcaceae</taxon>
        <taxon>Streptococcus</taxon>
    </lineage>
</organism>
<accession>A0AAW6YLA6</accession>
<feature type="non-terminal residue" evidence="2">
    <location>
        <position position="94"/>
    </location>
</feature>
<dbReference type="InterPro" id="IPR014729">
    <property type="entry name" value="Rossmann-like_a/b/a_fold"/>
</dbReference>
<keyword evidence="2" id="KW-0436">Ligase</keyword>
<dbReference type="GO" id="GO:0005524">
    <property type="term" value="F:ATP binding"/>
    <property type="evidence" value="ECO:0007669"/>
    <property type="project" value="InterPro"/>
</dbReference>
<proteinExistence type="predicted"/>
<name>A0AAW6YLA6_9STRE</name>
<comment type="caution">
    <text evidence="2">The sequence shown here is derived from an EMBL/GenBank/DDBJ whole genome shotgun (WGS) entry which is preliminary data.</text>
</comment>
<gene>
    <name evidence="2" type="primary">argS</name>
    <name evidence="2" type="ORF">QP487_12250</name>
</gene>
<dbReference type="AlphaFoldDB" id="A0AAW6YLA6"/>
<sequence length="94" mass="10833">TLVDLEAYDLIPALVKKSDGATLYMTRDLAAVFYRKRTYDFDQCLYVVGNEQSVHFKQLKAVIKEMGYDWYEDIHHIPFGLITQGGKKLSTRKG</sequence>
<dbReference type="InterPro" id="IPR001278">
    <property type="entry name" value="Arg-tRNA-ligase"/>
</dbReference>
<evidence type="ECO:0000259" key="1">
    <source>
        <dbReference type="Pfam" id="PF00750"/>
    </source>
</evidence>